<accession>A0A835SSM4</accession>
<feature type="compositionally biased region" description="Gly residues" evidence="1">
    <location>
        <begin position="121"/>
        <end position="139"/>
    </location>
</feature>
<proteinExistence type="predicted"/>
<evidence type="ECO:0000256" key="1">
    <source>
        <dbReference type="SAM" id="MobiDB-lite"/>
    </source>
</evidence>
<dbReference type="InterPro" id="IPR059181">
    <property type="entry name" value="RWDD2A-B_C"/>
</dbReference>
<evidence type="ECO:0000313" key="3">
    <source>
        <dbReference type="EMBL" id="KAG2427534.1"/>
    </source>
</evidence>
<organism evidence="3 4">
    <name type="scientific">Chlamydomonas schloesseri</name>
    <dbReference type="NCBI Taxonomy" id="2026947"/>
    <lineage>
        <taxon>Eukaryota</taxon>
        <taxon>Viridiplantae</taxon>
        <taxon>Chlorophyta</taxon>
        <taxon>core chlorophytes</taxon>
        <taxon>Chlorophyceae</taxon>
        <taxon>CS clade</taxon>
        <taxon>Chlamydomonadales</taxon>
        <taxon>Chlamydomonadaceae</taxon>
        <taxon>Chlamydomonas</taxon>
    </lineage>
</organism>
<keyword evidence="4" id="KW-1185">Reference proteome</keyword>
<dbReference type="PANTHER" id="PTHR15955">
    <property type="entry name" value="RWD DOMAIN CONTAINING PROTEIN 2"/>
    <property type="match status" value="1"/>
</dbReference>
<sequence>MEALERQVLELEALLAVYPREDNHGLLLTEEEQAALLLAREVVDAASSSGSGGRGPAPPHPQPQPHAAGADLDALPLLSGTVRPPDLQWAGQPVALRFVLPRRYPLACGPAPLLRPANGPAEGGGGRNEGVERGTGGPPGQQQRQQLPPADSFAAATAPAVAGVHHCAQLAVECSAPRHVHQALGAAVRAVAELEAAAGGGECLLLALEALREAVAEAGTCVQRGVGAEAAAAAACCGESAPDRPACALSDGAAGVADGCSGISGDGTPNGSGEGGGGSGLLCVLVWLHHLKSLTKRKLLVQWARELDLAGAVKPGFPGVVVVEGAAPDVREFLARMRALSWQVCVCVCVCW</sequence>
<dbReference type="Pfam" id="PF06544">
    <property type="entry name" value="Prp3_C"/>
    <property type="match status" value="1"/>
</dbReference>
<name>A0A835SSM4_9CHLO</name>
<dbReference type="InterPro" id="IPR010541">
    <property type="entry name" value="Prp3_C"/>
</dbReference>
<dbReference type="Proteomes" id="UP000613740">
    <property type="component" value="Unassembled WGS sequence"/>
</dbReference>
<feature type="domain" description="Small nuclear ribonucleoprotein Prp3 C-terminal" evidence="2">
    <location>
        <begin position="285"/>
        <end position="343"/>
    </location>
</feature>
<gene>
    <name evidence="3" type="ORF">HYH02_014580</name>
</gene>
<dbReference type="EMBL" id="JAEHOD010000100">
    <property type="protein sequence ID" value="KAG2427534.1"/>
    <property type="molecule type" value="Genomic_DNA"/>
</dbReference>
<dbReference type="OrthoDB" id="432412at2759"/>
<reference evidence="3" key="1">
    <citation type="journal article" date="2020" name="bioRxiv">
        <title>Comparative genomics of Chlamydomonas.</title>
        <authorList>
            <person name="Craig R.J."/>
            <person name="Hasan A.R."/>
            <person name="Ness R.W."/>
            <person name="Keightley P.D."/>
        </authorList>
    </citation>
    <scope>NUCLEOTIDE SEQUENCE</scope>
    <source>
        <strain evidence="3">CCAP 11/173</strain>
    </source>
</reference>
<dbReference type="AlphaFoldDB" id="A0A835SSM4"/>
<feature type="region of interest" description="Disordered" evidence="1">
    <location>
        <begin position="111"/>
        <end position="154"/>
    </location>
</feature>
<comment type="caution">
    <text evidence="3">The sequence shown here is derived from an EMBL/GenBank/DDBJ whole genome shotgun (WGS) entry which is preliminary data.</text>
</comment>
<evidence type="ECO:0000259" key="2">
    <source>
        <dbReference type="Pfam" id="PF06544"/>
    </source>
</evidence>
<feature type="compositionally biased region" description="Low complexity" evidence="1">
    <location>
        <begin position="140"/>
        <end position="154"/>
    </location>
</feature>
<dbReference type="InterPro" id="IPR017359">
    <property type="entry name" value="Phi-like"/>
</dbReference>
<evidence type="ECO:0000313" key="4">
    <source>
        <dbReference type="Proteomes" id="UP000613740"/>
    </source>
</evidence>
<dbReference type="CDD" id="cd24163">
    <property type="entry name" value="RWDD2_C"/>
    <property type="match status" value="1"/>
</dbReference>
<dbReference type="PANTHER" id="PTHR15955:SF8">
    <property type="entry name" value="RWD DOMAIN-CONTAINING PROTEIN 2B-RELATED"/>
    <property type="match status" value="1"/>
</dbReference>
<protein>
    <recommendedName>
        <fullName evidence="2">Small nuclear ribonucleoprotein Prp3 C-terminal domain-containing protein</fullName>
    </recommendedName>
</protein>
<feature type="region of interest" description="Disordered" evidence="1">
    <location>
        <begin position="46"/>
        <end position="70"/>
    </location>
</feature>